<reference evidence="3 5" key="2">
    <citation type="submission" date="2019-03" db="EMBL/GenBank/DDBJ databases">
        <title>Genomic Encyclopedia of Type Strains, Phase IV (KMG-IV): sequencing the most valuable type-strain genomes for metagenomic binning, comparative biology and taxonomic classification.</title>
        <authorList>
            <person name="Goeker M."/>
        </authorList>
    </citation>
    <scope>NUCLEOTIDE SEQUENCE [LARGE SCALE GENOMIC DNA]</scope>
    <source>
        <strain evidence="3 5">DSM 3764</strain>
    </source>
</reference>
<evidence type="ECO:0000256" key="1">
    <source>
        <dbReference type="SAM" id="MobiDB-lite"/>
    </source>
</evidence>
<dbReference type="EMBL" id="UGHR01000001">
    <property type="protein sequence ID" value="STQ90007.1"/>
    <property type="molecule type" value="Genomic_DNA"/>
</dbReference>
<sequence>MNNQPNQSLSQRQQSPQSPQKSHDHMSLMSYLEEERQRELHKIYSKRPDKR</sequence>
<protein>
    <submittedName>
        <fullName evidence="2">Uncharacterized protein</fullName>
    </submittedName>
</protein>
<dbReference type="Proteomes" id="UP000255108">
    <property type="component" value="Unassembled WGS sequence"/>
</dbReference>
<keyword evidence="5" id="KW-1185">Reference proteome</keyword>
<evidence type="ECO:0000313" key="3">
    <source>
        <dbReference type="EMBL" id="TCU84541.1"/>
    </source>
</evidence>
<dbReference type="Proteomes" id="UP000295794">
    <property type="component" value="Unassembled WGS sequence"/>
</dbReference>
<accession>A0A377Q5B5</accession>
<reference evidence="2 4" key="1">
    <citation type="submission" date="2018-06" db="EMBL/GenBank/DDBJ databases">
        <authorList>
            <consortium name="Pathogen Informatics"/>
            <person name="Doyle S."/>
        </authorList>
    </citation>
    <scope>NUCLEOTIDE SEQUENCE [LARGE SCALE GENOMIC DNA]</scope>
    <source>
        <strain evidence="2 4">NCTC11159</strain>
    </source>
</reference>
<proteinExistence type="predicted"/>
<feature type="compositionally biased region" description="Basic and acidic residues" evidence="1">
    <location>
        <begin position="33"/>
        <end position="42"/>
    </location>
</feature>
<evidence type="ECO:0000313" key="5">
    <source>
        <dbReference type="Proteomes" id="UP000295794"/>
    </source>
</evidence>
<evidence type="ECO:0000313" key="4">
    <source>
        <dbReference type="Proteomes" id="UP000255108"/>
    </source>
</evidence>
<organism evidence="2 4">
    <name type="scientific">Iodobacter fluviatilis</name>
    <dbReference type="NCBI Taxonomy" id="537"/>
    <lineage>
        <taxon>Bacteria</taxon>
        <taxon>Pseudomonadati</taxon>
        <taxon>Pseudomonadota</taxon>
        <taxon>Betaproteobacteria</taxon>
        <taxon>Neisseriales</taxon>
        <taxon>Chitinibacteraceae</taxon>
        <taxon>Iodobacter</taxon>
    </lineage>
</organism>
<gene>
    <name evidence="3" type="ORF">EV682_10966</name>
    <name evidence="2" type="ORF">NCTC11159_01065</name>
</gene>
<feature type="region of interest" description="Disordered" evidence="1">
    <location>
        <begin position="1"/>
        <end position="51"/>
    </location>
</feature>
<evidence type="ECO:0000313" key="2">
    <source>
        <dbReference type="EMBL" id="STQ90007.1"/>
    </source>
</evidence>
<feature type="compositionally biased region" description="Low complexity" evidence="1">
    <location>
        <begin position="1"/>
        <end position="20"/>
    </location>
</feature>
<dbReference type="EMBL" id="SMBT01000009">
    <property type="protein sequence ID" value="TCU84541.1"/>
    <property type="molecule type" value="Genomic_DNA"/>
</dbReference>
<dbReference type="AlphaFoldDB" id="A0A377Q5B5"/>
<name>A0A377Q5B5_9NEIS</name>